<organism evidence="1 2">
    <name type="scientific">Paramecium sonneborni</name>
    <dbReference type="NCBI Taxonomy" id="65129"/>
    <lineage>
        <taxon>Eukaryota</taxon>
        <taxon>Sar</taxon>
        <taxon>Alveolata</taxon>
        <taxon>Ciliophora</taxon>
        <taxon>Intramacronucleata</taxon>
        <taxon>Oligohymenophorea</taxon>
        <taxon>Peniculida</taxon>
        <taxon>Parameciidae</taxon>
        <taxon>Paramecium</taxon>
    </lineage>
</organism>
<dbReference type="AlphaFoldDB" id="A0A8S1R826"/>
<dbReference type="OrthoDB" id="316494at2759"/>
<keyword evidence="2" id="KW-1185">Reference proteome</keyword>
<protein>
    <submittedName>
        <fullName evidence="1">Uncharacterized protein</fullName>
    </submittedName>
</protein>
<dbReference type="EMBL" id="CAJJDN010000146">
    <property type="protein sequence ID" value="CAD8123727.1"/>
    <property type="molecule type" value="Genomic_DNA"/>
</dbReference>
<sequence>MIIRFPIHPFIQCNFFLFIFFTNHKRFQKGFFYFDFIISFFFEGSAIINKYNQSRTFFTGCLQHLIVKRYQHNGCINAKQCIEYLTQDICENSGNSSDKYKQINKGLVIVNVVQKCRDELCSEAGTRLTTDQECSKFRFGCISKGQGCTESPLKECNTYESQGQECNKLIGSDGACELQQGSQYCQQKKCETASNTYKSDEQCDQYLKGCDSTGSINVLQLNFQVLHSFKLEIDVQIIFNSQDQQLKLCTSKQWHPHIYIFVQIFYIQFNLQQLYKHAPCIQIQIKSTFLQQRTNMSGVQSQSLVKPSKWHPHRDLTVLYLIIKD</sequence>
<comment type="caution">
    <text evidence="1">The sequence shown here is derived from an EMBL/GenBank/DDBJ whole genome shotgun (WGS) entry which is preliminary data.</text>
</comment>
<name>A0A8S1R826_9CILI</name>
<dbReference type="SMART" id="SM00639">
    <property type="entry name" value="PSA"/>
    <property type="match status" value="1"/>
</dbReference>
<proteinExistence type="predicted"/>
<accession>A0A8S1R826</accession>
<dbReference type="Proteomes" id="UP000692954">
    <property type="component" value="Unassembled WGS sequence"/>
</dbReference>
<dbReference type="InterPro" id="IPR002895">
    <property type="entry name" value="Paramecium_SA"/>
</dbReference>
<evidence type="ECO:0000313" key="1">
    <source>
        <dbReference type="EMBL" id="CAD8123727.1"/>
    </source>
</evidence>
<reference evidence="1" key="1">
    <citation type="submission" date="2021-01" db="EMBL/GenBank/DDBJ databases">
        <authorList>
            <consortium name="Genoscope - CEA"/>
            <person name="William W."/>
        </authorList>
    </citation>
    <scope>NUCLEOTIDE SEQUENCE</scope>
</reference>
<gene>
    <name evidence="1" type="ORF">PSON_ATCC_30995.1.T1460154</name>
</gene>
<evidence type="ECO:0000313" key="2">
    <source>
        <dbReference type="Proteomes" id="UP000692954"/>
    </source>
</evidence>